<protein>
    <submittedName>
        <fullName evidence="1">Uncharacterized protein</fullName>
    </submittedName>
</protein>
<dbReference type="AlphaFoldDB" id="A0A519BMP5"/>
<gene>
    <name evidence="1" type="ORF">EVG15_05820</name>
</gene>
<name>A0A519BMP5_9DELT</name>
<dbReference type="EMBL" id="SGBB01000008">
    <property type="protein sequence ID" value="RZD18546.1"/>
    <property type="molecule type" value="Genomic_DNA"/>
</dbReference>
<comment type="caution">
    <text evidence="1">The sequence shown here is derived from an EMBL/GenBank/DDBJ whole genome shotgun (WGS) entry which is preliminary data.</text>
</comment>
<organism evidence="1 2">
    <name type="scientific">Candidatus Acididesulfobacter diazotrophicus</name>
    <dbReference type="NCBI Taxonomy" id="2597226"/>
    <lineage>
        <taxon>Bacteria</taxon>
        <taxon>Deltaproteobacteria</taxon>
        <taxon>Candidatus Acidulodesulfobacterales</taxon>
        <taxon>Candidatus Acididesulfobacter</taxon>
    </lineage>
</organism>
<evidence type="ECO:0000313" key="1">
    <source>
        <dbReference type="EMBL" id="RZD18546.1"/>
    </source>
</evidence>
<sequence length="106" mass="12062">MQTIMTVKELIEELKKYPPETRVVVDGYEGGYDDVASLKNASLVLDAYVVDWYGPHAEESSYQEWVSRDKDDSEWNMGRETVKSKIEETGGVVDAVILSSIHTRNY</sequence>
<reference evidence="1 2" key="1">
    <citation type="journal article" date="2019" name="ISME J.">
        <title>Insights into ecological role of a new deltaproteobacterial order Candidatus Acidulodesulfobacterales by metagenomics and metatranscriptomics.</title>
        <authorList>
            <person name="Tan S."/>
            <person name="Liu J."/>
            <person name="Fang Y."/>
            <person name="Hedlund B.P."/>
            <person name="Lian Z.H."/>
            <person name="Huang L.Y."/>
            <person name="Li J.T."/>
            <person name="Huang L.N."/>
            <person name="Li W.J."/>
            <person name="Jiang H.C."/>
            <person name="Dong H.L."/>
            <person name="Shu W.S."/>
        </authorList>
    </citation>
    <scope>NUCLEOTIDE SEQUENCE [LARGE SCALE GENOMIC DNA]</scope>
    <source>
        <strain evidence="1">AP1</strain>
    </source>
</reference>
<proteinExistence type="predicted"/>
<evidence type="ECO:0000313" key="2">
    <source>
        <dbReference type="Proteomes" id="UP000319296"/>
    </source>
</evidence>
<dbReference type="Proteomes" id="UP000319296">
    <property type="component" value="Unassembled WGS sequence"/>
</dbReference>
<accession>A0A519BMP5</accession>